<accession>A0A956NAC4</accession>
<dbReference type="GO" id="GO:0006412">
    <property type="term" value="P:translation"/>
    <property type="evidence" value="ECO:0007669"/>
    <property type="project" value="UniProtKB-UniRule"/>
</dbReference>
<sequence>MALPKRRHSSTRRDKRRAQWKLDAPPATRCSHCGAVKRPHHVCMQCGYYRGEEQIAVQG</sequence>
<dbReference type="Pfam" id="PF01783">
    <property type="entry name" value="Ribosomal_L32p"/>
    <property type="match status" value="1"/>
</dbReference>
<dbReference type="NCBIfam" id="TIGR01031">
    <property type="entry name" value="rpmF_bact"/>
    <property type="match status" value="1"/>
</dbReference>
<dbReference type="HAMAP" id="MF_00340">
    <property type="entry name" value="Ribosomal_bL32"/>
    <property type="match status" value="1"/>
</dbReference>
<feature type="region of interest" description="Disordered" evidence="6">
    <location>
        <begin position="1"/>
        <end position="20"/>
    </location>
</feature>
<dbReference type="InterPro" id="IPR002677">
    <property type="entry name" value="Ribosomal_bL32"/>
</dbReference>
<evidence type="ECO:0000256" key="6">
    <source>
        <dbReference type="SAM" id="MobiDB-lite"/>
    </source>
</evidence>
<organism evidence="7 8">
    <name type="scientific">Eiseniibacteriota bacterium</name>
    <dbReference type="NCBI Taxonomy" id="2212470"/>
    <lineage>
        <taxon>Bacteria</taxon>
        <taxon>Candidatus Eiseniibacteriota</taxon>
    </lineage>
</organism>
<evidence type="ECO:0000256" key="4">
    <source>
        <dbReference type="ARBA" id="ARBA00035178"/>
    </source>
</evidence>
<dbReference type="AlphaFoldDB" id="A0A956NAC4"/>
<name>A0A956NAC4_UNCEI</name>
<proteinExistence type="inferred from homology"/>
<dbReference type="SUPFAM" id="SSF57829">
    <property type="entry name" value="Zn-binding ribosomal proteins"/>
    <property type="match status" value="1"/>
</dbReference>
<dbReference type="PANTHER" id="PTHR35534">
    <property type="entry name" value="50S RIBOSOMAL PROTEIN L32"/>
    <property type="match status" value="1"/>
</dbReference>
<evidence type="ECO:0000313" key="8">
    <source>
        <dbReference type="Proteomes" id="UP000739538"/>
    </source>
</evidence>
<dbReference type="GO" id="GO:0015934">
    <property type="term" value="C:large ribosomal subunit"/>
    <property type="evidence" value="ECO:0007669"/>
    <property type="project" value="InterPro"/>
</dbReference>
<feature type="compositionally biased region" description="Basic residues" evidence="6">
    <location>
        <begin position="1"/>
        <end position="19"/>
    </location>
</feature>
<evidence type="ECO:0000256" key="5">
    <source>
        <dbReference type="HAMAP-Rule" id="MF_00340"/>
    </source>
</evidence>
<keyword evidence="3 5" id="KW-0687">Ribonucleoprotein</keyword>
<evidence type="ECO:0000256" key="2">
    <source>
        <dbReference type="ARBA" id="ARBA00022980"/>
    </source>
</evidence>
<evidence type="ECO:0000313" key="7">
    <source>
        <dbReference type="EMBL" id="MCA9755127.1"/>
    </source>
</evidence>
<dbReference type="Proteomes" id="UP000739538">
    <property type="component" value="Unassembled WGS sequence"/>
</dbReference>
<dbReference type="InterPro" id="IPR044957">
    <property type="entry name" value="Ribosomal_bL32_bact"/>
</dbReference>
<keyword evidence="2 5" id="KW-0689">Ribosomal protein</keyword>
<gene>
    <name evidence="5 7" type="primary">rpmF</name>
    <name evidence="7" type="ORF">KDA27_04945</name>
</gene>
<comment type="caution">
    <text evidence="7">The sequence shown here is derived from an EMBL/GenBank/DDBJ whole genome shotgun (WGS) entry which is preliminary data.</text>
</comment>
<protein>
    <recommendedName>
        <fullName evidence="4 5">Large ribosomal subunit protein bL32</fullName>
    </recommendedName>
</protein>
<evidence type="ECO:0000256" key="3">
    <source>
        <dbReference type="ARBA" id="ARBA00023274"/>
    </source>
</evidence>
<dbReference type="GO" id="GO:0003735">
    <property type="term" value="F:structural constituent of ribosome"/>
    <property type="evidence" value="ECO:0007669"/>
    <property type="project" value="InterPro"/>
</dbReference>
<reference evidence="7" key="1">
    <citation type="submission" date="2020-04" db="EMBL/GenBank/DDBJ databases">
        <authorList>
            <person name="Zhang T."/>
        </authorList>
    </citation>
    <scope>NUCLEOTIDE SEQUENCE</scope>
    <source>
        <strain evidence="7">HKST-UBA02</strain>
    </source>
</reference>
<evidence type="ECO:0000256" key="1">
    <source>
        <dbReference type="ARBA" id="ARBA00008560"/>
    </source>
</evidence>
<comment type="similarity">
    <text evidence="1 5">Belongs to the bacterial ribosomal protein bL32 family.</text>
</comment>
<dbReference type="InterPro" id="IPR011332">
    <property type="entry name" value="Ribosomal_zn-bd"/>
</dbReference>
<dbReference type="EMBL" id="JAGQHS010000016">
    <property type="protein sequence ID" value="MCA9755127.1"/>
    <property type="molecule type" value="Genomic_DNA"/>
</dbReference>
<dbReference type="PANTHER" id="PTHR35534:SF1">
    <property type="entry name" value="LARGE RIBOSOMAL SUBUNIT PROTEIN BL32"/>
    <property type="match status" value="1"/>
</dbReference>
<reference evidence="7" key="2">
    <citation type="journal article" date="2021" name="Microbiome">
        <title>Successional dynamics and alternative stable states in a saline activated sludge microbial community over 9 years.</title>
        <authorList>
            <person name="Wang Y."/>
            <person name="Ye J."/>
            <person name="Ju F."/>
            <person name="Liu L."/>
            <person name="Boyd J.A."/>
            <person name="Deng Y."/>
            <person name="Parks D.H."/>
            <person name="Jiang X."/>
            <person name="Yin X."/>
            <person name="Woodcroft B.J."/>
            <person name="Tyson G.W."/>
            <person name="Hugenholtz P."/>
            <person name="Polz M.F."/>
            <person name="Zhang T."/>
        </authorList>
    </citation>
    <scope>NUCLEOTIDE SEQUENCE</scope>
    <source>
        <strain evidence="7">HKST-UBA02</strain>
    </source>
</reference>